<comment type="caution">
    <text evidence="1">The sequence shown here is derived from an EMBL/GenBank/DDBJ whole genome shotgun (WGS) entry which is preliminary data.</text>
</comment>
<dbReference type="AlphaFoldDB" id="A0A2M6WVV8"/>
<organism evidence="1 2">
    <name type="scientific">Candidatus Campbellbacteria bacterium CG10_big_fil_rev_8_21_14_0_10_35_52</name>
    <dbReference type="NCBI Taxonomy" id="1974527"/>
    <lineage>
        <taxon>Bacteria</taxon>
        <taxon>Candidatus Campbelliibacteriota</taxon>
    </lineage>
</organism>
<accession>A0A2M6WVV8</accession>
<protein>
    <submittedName>
        <fullName evidence="1">Uncharacterized protein</fullName>
    </submittedName>
</protein>
<reference evidence="2" key="1">
    <citation type="submission" date="2017-09" db="EMBL/GenBank/DDBJ databases">
        <title>Depth-based differentiation of microbial function through sediment-hosted aquifers and enrichment of novel symbionts in the deep terrestrial subsurface.</title>
        <authorList>
            <person name="Probst A.J."/>
            <person name="Ladd B."/>
            <person name="Jarett J.K."/>
            <person name="Geller-Mcgrath D.E."/>
            <person name="Sieber C.M.K."/>
            <person name="Emerson J.B."/>
            <person name="Anantharaman K."/>
            <person name="Thomas B.C."/>
            <person name="Malmstrom R."/>
            <person name="Stieglmeier M."/>
            <person name="Klingl A."/>
            <person name="Woyke T."/>
            <person name="Ryan C.M."/>
            <person name="Banfield J.F."/>
        </authorList>
    </citation>
    <scope>NUCLEOTIDE SEQUENCE [LARGE SCALE GENOMIC DNA]</scope>
</reference>
<dbReference type="EMBL" id="PFAA01000015">
    <property type="protein sequence ID" value="PIT96927.1"/>
    <property type="molecule type" value="Genomic_DNA"/>
</dbReference>
<name>A0A2M6WVV8_9BACT</name>
<proteinExistence type="predicted"/>
<sequence length="89" mass="9651">MGLEQRQVGLERLQAWPPLARQQPRRGGSHKLNSTLDFGCCALALKSFVLGFAPSRGAIFFAKIKVVVGAYAGGHGLSQNNCFYDKSIV</sequence>
<dbReference type="Proteomes" id="UP000230481">
    <property type="component" value="Unassembled WGS sequence"/>
</dbReference>
<gene>
    <name evidence="1" type="ORF">COT82_00560</name>
</gene>
<evidence type="ECO:0000313" key="1">
    <source>
        <dbReference type="EMBL" id="PIT96927.1"/>
    </source>
</evidence>
<evidence type="ECO:0000313" key="2">
    <source>
        <dbReference type="Proteomes" id="UP000230481"/>
    </source>
</evidence>